<evidence type="ECO:0000256" key="1">
    <source>
        <dbReference type="SAM" id="Phobius"/>
    </source>
</evidence>
<organism evidence="2 3">
    <name type="scientific">Thalassotalea insulae</name>
    <dbReference type="NCBI Taxonomy" id="2056778"/>
    <lineage>
        <taxon>Bacteria</taxon>
        <taxon>Pseudomonadati</taxon>
        <taxon>Pseudomonadota</taxon>
        <taxon>Gammaproteobacteria</taxon>
        <taxon>Alteromonadales</taxon>
        <taxon>Colwelliaceae</taxon>
        <taxon>Thalassotalea</taxon>
    </lineage>
</organism>
<keyword evidence="1" id="KW-0472">Membrane</keyword>
<proteinExistence type="predicted"/>
<evidence type="ECO:0000313" key="3">
    <source>
        <dbReference type="Proteomes" id="UP001157186"/>
    </source>
</evidence>
<reference evidence="2 3" key="1">
    <citation type="submission" date="2023-03" db="EMBL/GenBank/DDBJ databases">
        <title>Draft genome sequence of Thalassotalea insulae KCTC 62186T.</title>
        <authorList>
            <person name="Sawabe T."/>
        </authorList>
    </citation>
    <scope>NUCLEOTIDE SEQUENCE [LARGE SCALE GENOMIC DNA]</scope>
    <source>
        <strain evidence="2 3">KCTC 62186</strain>
    </source>
</reference>
<feature type="transmembrane region" description="Helical" evidence="1">
    <location>
        <begin position="14"/>
        <end position="34"/>
    </location>
</feature>
<feature type="transmembrane region" description="Helical" evidence="1">
    <location>
        <begin position="41"/>
        <end position="59"/>
    </location>
</feature>
<sequence>MKSPNFTDLTKKNFALWGVIAFLCFVVIPIFLKVPEPYQKVLLSIGTALFVGLTVSYFINKKIGESTSYEVKGLLKESFPKLLEFDDIGLHKVTYENSMSNLGIDLVNSDKLYIVMNDGKNFFTNNSKDLSKRFSLEDKQTVVILMSDESESEGVLNSRNKKTEEGYYGRKIRESINDYLSFHKNSPATNKLDIYQYGFNFTMSIVATENIAVVGTYRNAAGKSLVPPHFVFKNNGSDSEFNNIMKDVNNLIEQSNKSRQWTQQSCAPA</sequence>
<comment type="caution">
    <text evidence="2">The sequence shown here is derived from an EMBL/GenBank/DDBJ whole genome shotgun (WGS) entry which is preliminary data.</text>
</comment>
<keyword evidence="3" id="KW-1185">Reference proteome</keyword>
<name>A0ABQ6GV50_9GAMM</name>
<keyword evidence="1" id="KW-1133">Transmembrane helix</keyword>
<dbReference type="Proteomes" id="UP001157186">
    <property type="component" value="Unassembled WGS sequence"/>
</dbReference>
<accession>A0ABQ6GV50</accession>
<dbReference type="EMBL" id="BSST01000001">
    <property type="protein sequence ID" value="GLX78527.1"/>
    <property type="molecule type" value="Genomic_DNA"/>
</dbReference>
<protein>
    <submittedName>
        <fullName evidence="2">Uncharacterized protein</fullName>
    </submittedName>
</protein>
<gene>
    <name evidence="2" type="ORF">tinsulaeT_18670</name>
</gene>
<dbReference type="RefSeq" id="WP_284244408.1">
    <property type="nucleotide sequence ID" value="NZ_BSST01000001.1"/>
</dbReference>
<evidence type="ECO:0000313" key="2">
    <source>
        <dbReference type="EMBL" id="GLX78527.1"/>
    </source>
</evidence>
<keyword evidence="1" id="KW-0812">Transmembrane</keyword>